<accession>F6BBX1</accession>
<dbReference type="Gene3D" id="3.40.50.1000">
    <property type="entry name" value="HAD superfamily/HAD-like"/>
    <property type="match status" value="1"/>
</dbReference>
<dbReference type="AlphaFoldDB" id="F6BBX1"/>
<dbReference type="PANTHER" id="PTHR43520">
    <property type="entry name" value="ATP7, ISOFORM B"/>
    <property type="match status" value="1"/>
</dbReference>
<dbReference type="InterPro" id="IPR023214">
    <property type="entry name" value="HAD_sf"/>
</dbReference>
<dbReference type="OrthoDB" id="8588at2157"/>
<name>F6BBX1_METIK</name>
<gene>
    <name evidence="2" type="ordered locus">Metig_1719</name>
</gene>
<dbReference type="GO" id="GO:0055070">
    <property type="term" value="P:copper ion homeostasis"/>
    <property type="evidence" value="ECO:0007669"/>
    <property type="project" value="TreeGrafter"/>
</dbReference>
<evidence type="ECO:0000313" key="2">
    <source>
        <dbReference type="EMBL" id="AEF97251.1"/>
    </source>
</evidence>
<protein>
    <submittedName>
        <fullName evidence="2">Haloacid dehalogenase domain protein hydrolase</fullName>
    </submittedName>
</protein>
<keyword evidence="1" id="KW-1278">Translocase</keyword>
<dbReference type="SUPFAM" id="SSF56784">
    <property type="entry name" value="HAD-like"/>
    <property type="match status" value="1"/>
</dbReference>
<reference evidence="2 3" key="1">
    <citation type="submission" date="2011-05" db="EMBL/GenBank/DDBJ databases">
        <title>Complete sequence of Methanotorris igneus Kol 5.</title>
        <authorList>
            <consortium name="US DOE Joint Genome Institute"/>
            <person name="Lucas S."/>
            <person name="Han J."/>
            <person name="Lapidus A."/>
            <person name="Cheng J.-F."/>
            <person name="Goodwin L."/>
            <person name="Pitluck S."/>
            <person name="Peters L."/>
            <person name="Mikhailova N."/>
            <person name="Chertkov O."/>
            <person name="Han C."/>
            <person name="Tapia R."/>
            <person name="Land M."/>
            <person name="Hauser L."/>
            <person name="Kyrpides N."/>
            <person name="Ivanova N."/>
            <person name="Pagani I."/>
            <person name="Sieprawska-Lupa M."/>
            <person name="Whitman W."/>
            <person name="Woyke T."/>
        </authorList>
    </citation>
    <scope>NUCLEOTIDE SEQUENCE [LARGE SCALE GENOMIC DNA]</scope>
    <source>
        <strain evidence="3">DSM 5666 / JCM 11834 / Kol 5</strain>
    </source>
</reference>
<sequence>MKLAVVFDSAGTLVKVKRIVKEIKTQKFLCDRLTVDIVDEKVGRALVIIKDDPLEVIDKEDPEKLITELLKEVNWGISYCNKPIDKEGIFKDKKTKVKELQDTLNIMKRFKIQTGYGSAIIVDTLSGVIEYTITTGGCVFPEVPETIRKLKELGVKVFIASGDRKEFIKRLAELTGVDEKYIMPEAHQEQKRDLVLNLKKEGYYVIMVGDAANDVPAMLESDLSVVTLQNGTVSKKALETAKIRIYNIKEIVDICEDLIKIKKAKKNK</sequence>
<dbReference type="InterPro" id="IPR036412">
    <property type="entry name" value="HAD-like_sf"/>
</dbReference>
<dbReference type="HOGENOM" id="CLU_1052165_0_0_2"/>
<dbReference type="GO" id="GO:0043682">
    <property type="term" value="F:P-type divalent copper transporter activity"/>
    <property type="evidence" value="ECO:0007669"/>
    <property type="project" value="TreeGrafter"/>
</dbReference>
<dbReference type="STRING" id="880724.Metig_1719"/>
<dbReference type="PRINTS" id="PR00119">
    <property type="entry name" value="CATATPASE"/>
</dbReference>
<dbReference type="EMBL" id="CP002737">
    <property type="protein sequence ID" value="AEF97251.1"/>
    <property type="molecule type" value="Genomic_DNA"/>
</dbReference>
<dbReference type="PANTHER" id="PTHR43520:SF8">
    <property type="entry name" value="P-TYPE CU(+) TRANSPORTER"/>
    <property type="match status" value="1"/>
</dbReference>
<evidence type="ECO:0000313" key="3">
    <source>
        <dbReference type="Proteomes" id="UP000009227"/>
    </source>
</evidence>
<dbReference type="GO" id="GO:0016020">
    <property type="term" value="C:membrane"/>
    <property type="evidence" value="ECO:0007669"/>
    <property type="project" value="TreeGrafter"/>
</dbReference>
<dbReference type="Proteomes" id="UP000009227">
    <property type="component" value="Chromosome"/>
</dbReference>
<keyword evidence="3" id="KW-1185">Reference proteome</keyword>
<dbReference type="Pfam" id="PF00702">
    <property type="entry name" value="Hydrolase"/>
    <property type="match status" value="1"/>
</dbReference>
<dbReference type="GO" id="GO:0005507">
    <property type="term" value="F:copper ion binding"/>
    <property type="evidence" value="ECO:0007669"/>
    <property type="project" value="TreeGrafter"/>
</dbReference>
<dbReference type="GO" id="GO:0016787">
    <property type="term" value="F:hydrolase activity"/>
    <property type="evidence" value="ECO:0007669"/>
    <property type="project" value="UniProtKB-KW"/>
</dbReference>
<proteinExistence type="predicted"/>
<keyword evidence="2" id="KW-0378">Hydrolase</keyword>
<dbReference type="KEGG" id="mig:Metig_1719"/>
<dbReference type="RefSeq" id="WP_013799840.1">
    <property type="nucleotide sequence ID" value="NC_015562.1"/>
</dbReference>
<evidence type="ECO:0000256" key="1">
    <source>
        <dbReference type="ARBA" id="ARBA00022967"/>
    </source>
</evidence>
<dbReference type="GeneID" id="10644593"/>
<organism evidence="3">
    <name type="scientific">Methanotorris igneus (strain DSM 5666 / JCM 11834 / Kol 5)</name>
    <dbReference type="NCBI Taxonomy" id="880724"/>
    <lineage>
        <taxon>Archaea</taxon>
        <taxon>Methanobacteriati</taxon>
        <taxon>Methanobacteriota</taxon>
        <taxon>Methanomada group</taxon>
        <taxon>Methanococci</taxon>
        <taxon>Methanococcales</taxon>
        <taxon>Methanocaldococcaceae</taxon>
        <taxon>Methanotorris</taxon>
    </lineage>
</organism>